<dbReference type="EMBL" id="CP163441">
    <property type="protein sequence ID" value="XDQ47401.1"/>
    <property type="molecule type" value="Genomic_DNA"/>
</dbReference>
<proteinExistence type="predicted"/>
<evidence type="ECO:0000259" key="1">
    <source>
        <dbReference type="Pfam" id="PF00561"/>
    </source>
</evidence>
<name>A0AB39QXV7_9ACTN</name>
<dbReference type="AlphaFoldDB" id="A0AB39QXV7"/>
<reference evidence="2" key="1">
    <citation type="submission" date="2024-07" db="EMBL/GenBank/DDBJ databases">
        <authorList>
            <person name="Yu S.T."/>
        </authorList>
    </citation>
    <scope>NUCLEOTIDE SEQUENCE</scope>
    <source>
        <strain evidence="2">R39</strain>
    </source>
</reference>
<dbReference type="Pfam" id="PF00561">
    <property type="entry name" value="Abhydrolase_1"/>
    <property type="match status" value="1"/>
</dbReference>
<dbReference type="InterPro" id="IPR000073">
    <property type="entry name" value="AB_hydrolase_1"/>
</dbReference>
<gene>
    <name evidence="2" type="ORF">AB5J52_36875</name>
</gene>
<protein>
    <submittedName>
        <fullName evidence="2">Alpha/beta fold hydrolase</fullName>
    </submittedName>
</protein>
<feature type="domain" description="AB hydrolase-1" evidence="1">
    <location>
        <begin position="13"/>
        <end position="119"/>
    </location>
</feature>
<accession>A0AB39QXV7</accession>
<keyword evidence="2" id="KW-0378">Hydrolase</keyword>
<dbReference type="GO" id="GO:0016787">
    <property type="term" value="F:hydrolase activity"/>
    <property type="evidence" value="ECO:0007669"/>
    <property type="project" value="UniProtKB-KW"/>
</dbReference>
<evidence type="ECO:0000313" key="2">
    <source>
        <dbReference type="EMBL" id="XDQ47401.1"/>
    </source>
</evidence>
<sequence>MSDLHYDVTGSGPVLLVLPGGAGHPMGLGPLTEQLAPHFTVVTYDPLGLAHGHLGDPVADQAVPDWSEGAHRVLAEVTADGAPAYVFGTSAGGIAALDLLARHPDRLRHVIAHEPPCVTLLPDGERLRAELIGQLDGGHRDSGEPTPFSVFLAHVLRPFTAYRPPTGLPRLTLAAGLDSRGQLLHRTAEFTAAYTGAAFAEFPGGHLGTLEHPATFAARLTETLLAAGQAPSAPSAPPAQ</sequence>
<dbReference type="Gene3D" id="3.40.50.1820">
    <property type="entry name" value="alpha/beta hydrolase"/>
    <property type="match status" value="1"/>
</dbReference>
<dbReference type="InterPro" id="IPR029058">
    <property type="entry name" value="AB_hydrolase_fold"/>
</dbReference>
<organism evidence="2">
    <name type="scientific">Streptomyces sp. R39</name>
    <dbReference type="NCBI Taxonomy" id="3238631"/>
    <lineage>
        <taxon>Bacteria</taxon>
        <taxon>Bacillati</taxon>
        <taxon>Actinomycetota</taxon>
        <taxon>Actinomycetes</taxon>
        <taxon>Kitasatosporales</taxon>
        <taxon>Streptomycetaceae</taxon>
        <taxon>Streptomyces</taxon>
    </lineage>
</organism>
<dbReference type="SUPFAM" id="SSF53474">
    <property type="entry name" value="alpha/beta-Hydrolases"/>
    <property type="match status" value="1"/>
</dbReference>
<dbReference type="RefSeq" id="WP_369226336.1">
    <property type="nucleotide sequence ID" value="NZ_CP163441.1"/>
</dbReference>